<evidence type="ECO:0000256" key="1">
    <source>
        <dbReference type="SAM" id="Coils"/>
    </source>
</evidence>
<proteinExistence type="predicted"/>
<name>A0ABR9RLS7_9FIRM</name>
<organism evidence="2 3">
    <name type="scientific">Claveliimonas monacensis</name>
    <dbReference type="NCBI Taxonomy" id="2779351"/>
    <lineage>
        <taxon>Bacteria</taxon>
        <taxon>Bacillati</taxon>
        <taxon>Bacillota</taxon>
        <taxon>Clostridia</taxon>
        <taxon>Lachnospirales</taxon>
        <taxon>Lachnospiraceae</taxon>
        <taxon>Claveliimonas</taxon>
    </lineage>
</organism>
<dbReference type="EMBL" id="JADCKL010000011">
    <property type="protein sequence ID" value="MBE5063919.1"/>
    <property type="molecule type" value="Genomic_DNA"/>
</dbReference>
<gene>
    <name evidence="2" type="ORF">INF30_11710</name>
</gene>
<keyword evidence="3" id="KW-1185">Reference proteome</keyword>
<evidence type="ECO:0000313" key="3">
    <source>
        <dbReference type="Proteomes" id="UP000758652"/>
    </source>
</evidence>
<evidence type="ECO:0000313" key="2">
    <source>
        <dbReference type="EMBL" id="MBE5063919.1"/>
    </source>
</evidence>
<sequence length="229" mass="27198">MIDADRTKREKAKKLRYKKPIVKELNLMTIQMELSDIQEACEDVHWYFDSDDDTLLNALDGNQDEEYEFKMMFADLCTECDRLIIDLQEEWVPKCFDHFFVSIEAGEDFGGLLGYDSYEQDYFGLSCSDVWAEDESKKALKRLTKDELIASARQCFRVYQSFIALRYRYDCLKAAMDILRDENTAYLQMVKEIEELYEQADKEKFYEYGDATMKLDSFFECLPQEAWIY</sequence>
<accession>A0ABR9RLS7</accession>
<reference evidence="2 3" key="1">
    <citation type="submission" date="2020-10" db="EMBL/GenBank/DDBJ databases">
        <title>ChiBAC.</title>
        <authorList>
            <person name="Zenner C."/>
            <person name="Hitch T.C.A."/>
            <person name="Clavel T."/>
        </authorList>
    </citation>
    <scope>NUCLEOTIDE SEQUENCE [LARGE SCALE GENOMIC DNA]</scope>
    <source>
        <strain evidence="2 3">DSM 108991</strain>
    </source>
</reference>
<dbReference type="Proteomes" id="UP000758652">
    <property type="component" value="Unassembled WGS sequence"/>
</dbReference>
<feature type="coiled-coil region" evidence="1">
    <location>
        <begin position="176"/>
        <end position="203"/>
    </location>
</feature>
<keyword evidence="1" id="KW-0175">Coiled coil</keyword>
<protein>
    <submittedName>
        <fullName evidence="2">Uncharacterized protein</fullName>
    </submittedName>
</protein>
<comment type="caution">
    <text evidence="2">The sequence shown here is derived from an EMBL/GenBank/DDBJ whole genome shotgun (WGS) entry which is preliminary data.</text>
</comment>